<gene>
    <name evidence="3" type="ORF">CERSUDRAFT_52894</name>
</gene>
<reference evidence="3 4" key="1">
    <citation type="journal article" date="2012" name="Proc. Natl. Acad. Sci. U.S.A.">
        <title>Comparative genomics of Ceriporiopsis subvermispora and Phanerochaete chrysosporium provide insight into selective ligninolysis.</title>
        <authorList>
            <person name="Fernandez-Fueyo E."/>
            <person name="Ruiz-Duenas F.J."/>
            <person name="Ferreira P."/>
            <person name="Floudas D."/>
            <person name="Hibbett D.S."/>
            <person name="Canessa P."/>
            <person name="Larrondo L.F."/>
            <person name="James T.Y."/>
            <person name="Seelenfreund D."/>
            <person name="Lobos S."/>
            <person name="Polanco R."/>
            <person name="Tello M."/>
            <person name="Honda Y."/>
            <person name="Watanabe T."/>
            <person name="Watanabe T."/>
            <person name="Ryu J.S."/>
            <person name="Kubicek C.P."/>
            <person name="Schmoll M."/>
            <person name="Gaskell J."/>
            <person name="Hammel K.E."/>
            <person name="St John F.J."/>
            <person name="Vanden Wymelenberg A."/>
            <person name="Sabat G."/>
            <person name="Splinter BonDurant S."/>
            <person name="Syed K."/>
            <person name="Yadav J.S."/>
            <person name="Doddapaneni H."/>
            <person name="Subramanian V."/>
            <person name="Lavin J.L."/>
            <person name="Oguiza J.A."/>
            <person name="Perez G."/>
            <person name="Pisabarro A.G."/>
            <person name="Ramirez L."/>
            <person name="Santoyo F."/>
            <person name="Master E."/>
            <person name="Coutinho P.M."/>
            <person name="Henrissat B."/>
            <person name="Lombard V."/>
            <person name="Magnuson J.K."/>
            <person name="Kuees U."/>
            <person name="Hori C."/>
            <person name="Igarashi K."/>
            <person name="Samejima M."/>
            <person name="Held B.W."/>
            <person name="Barry K.W."/>
            <person name="LaButti K.M."/>
            <person name="Lapidus A."/>
            <person name="Lindquist E.A."/>
            <person name="Lucas S.M."/>
            <person name="Riley R."/>
            <person name="Salamov A.A."/>
            <person name="Hoffmeister D."/>
            <person name="Schwenk D."/>
            <person name="Hadar Y."/>
            <person name="Yarden O."/>
            <person name="de Vries R.P."/>
            <person name="Wiebenga A."/>
            <person name="Stenlid J."/>
            <person name="Eastwood D."/>
            <person name="Grigoriev I.V."/>
            <person name="Berka R.M."/>
            <person name="Blanchette R.A."/>
            <person name="Kersten P."/>
            <person name="Martinez A.T."/>
            <person name="Vicuna R."/>
            <person name="Cullen D."/>
        </authorList>
    </citation>
    <scope>NUCLEOTIDE SEQUENCE [LARGE SCALE GENOMIC DNA]</scope>
    <source>
        <strain evidence="3 4">B</strain>
    </source>
</reference>
<dbReference type="OrthoDB" id="3219854at2759"/>
<name>M2RBC2_CERS8</name>
<sequence length="205" mass="22626">MDRENRPPVREGWCDLAEKLHQHDEAMAKCWKEDIDSLLVFAGLFSAILTAFNVDLYKSLKPDSDLSSGTEALLRQVALLNNGSPAVILITSTNTSSMRPSTSSVWINGLWFTALVLSLSSAFIGLVARQWINQFSSPTSANGKRSVYMHCLRWDKGIIAWHVPTILAMLPILLQLSVALFLAGLLVLIWTLNETIAIVMTALVS</sequence>
<keyword evidence="4" id="KW-1185">Reference proteome</keyword>
<keyword evidence="1" id="KW-0812">Transmembrane</keyword>
<dbReference type="STRING" id="914234.M2RBC2"/>
<dbReference type="Proteomes" id="UP000016930">
    <property type="component" value="Unassembled WGS sequence"/>
</dbReference>
<dbReference type="InterPro" id="IPR045338">
    <property type="entry name" value="DUF6535"/>
</dbReference>
<feature type="transmembrane region" description="Helical" evidence="1">
    <location>
        <begin position="37"/>
        <end position="54"/>
    </location>
</feature>
<protein>
    <recommendedName>
        <fullName evidence="2">DUF6535 domain-containing protein</fullName>
    </recommendedName>
</protein>
<feature type="transmembrane region" description="Helical" evidence="1">
    <location>
        <begin position="180"/>
        <end position="204"/>
    </location>
</feature>
<evidence type="ECO:0000313" key="4">
    <source>
        <dbReference type="Proteomes" id="UP000016930"/>
    </source>
</evidence>
<evidence type="ECO:0000256" key="1">
    <source>
        <dbReference type="SAM" id="Phobius"/>
    </source>
</evidence>
<feature type="domain" description="DUF6535" evidence="2">
    <location>
        <begin position="13"/>
        <end position="191"/>
    </location>
</feature>
<evidence type="ECO:0000259" key="2">
    <source>
        <dbReference type="Pfam" id="PF20153"/>
    </source>
</evidence>
<dbReference type="HOGENOM" id="CLU_018688_1_1_1"/>
<organism evidence="3 4">
    <name type="scientific">Ceriporiopsis subvermispora (strain B)</name>
    <name type="common">White-rot fungus</name>
    <name type="synonym">Gelatoporia subvermispora</name>
    <dbReference type="NCBI Taxonomy" id="914234"/>
    <lineage>
        <taxon>Eukaryota</taxon>
        <taxon>Fungi</taxon>
        <taxon>Dikarya</taxon>
        <taxon>Basidiomycota</taxon>
        <taxon>Agaricomycotina</taxon>
        <taxon>Agaricomycetes</taxon>
        <taxon>Polyporales</taxon>
        <taxon>Gelatoporiaceae</taxon>
        <taxon>Gelatoporia</taxon>
    </lineage>
</organism>
<evidence type="ECO:0000313" key="3">
    <source>
        <dbReference type="EMBL" id="EMD36086.1"/>
    </source>
</evidence>
<dbReference type="EMBL" id="KB445799">
    <property type="protein sequence ID" value="EMD36086.1"/>
    <property type="molecule type" value="Genomic_DNA"/>
</dbReference>
<keyword evidence="1" id="KW-0472">Membrane</keyword>
<dbReference type="Pfam" id="PF20153">
    <property type="entry name" value="DUF6535"/>
    <property type="match status" value="1"/>
</dbReference>
<proteinExistence type="predicted"/>
<keyword evidence="1" id="KW-1133">Transmembrane helix</keyword>
<accession>M2RBC2</accession>
<dbReference type="AlphaFoldDB" id="M2RBC2"/>
<feature type="transmembrane region" description="Helical" evidence="1">
    <location>
        <begin position="105"/>
        <end position="128"/>
    </location>
</feature>
<feature type="non-terminal residue" evidence="3">
    <location>
        <position position="205"/>
    </location>
</feature>